<organism evidence="2 3">
    <name type="scientific">Candidatus Kaiserbacteria bacterium RIFCSPHIGHO2_02_FULL_50_50</name>
    <dbReference type="NCBI Taxonomy" id="1798492"/>
    <lineage>
        <taxon>Bacteria</taxon>
        <taxon>Candidatus Kaiseribacteriota</taxon>
    </lineage>
</organism>
<feature type="transmembrane region" description="Helical" evidence="1">
    <location>
        <begin position="71"/>
        <end position="94"/>
    </location>
</feature>
<comment type="caution">
    <text evidence="2">The sequence shown here is derived from an EMBL/GenBank/DDBJ whole genome shotgun (WGS) entry which is preliminary data.</text>
</comment>
<protein>
    <submittedName>
        <fullName evidence="2">Uncharacterized protein</fullName>
    </submittedName>
</protein>
<sequence length="99" mass="10793">MKYLVPRFLIALLLGMVFADTLESFSSPALLLLLPAAAILVTAILTESYGRWGFGTHWSTYEISSHLRSTAVTVCFALGVLIEAGYVGRALVWLGTLMQ</sequence>
<proteinExistence type="predicted"/>
<evidence type="ECO:0000313" key="2">
    <source>
        <dbReference type="EMBL" id="OGG59545.1"/>
    </source>
</evidence>
<name>A0A1F6DDQ6_9BACT</name>
<gene>
    <name evidence="2" type="ORF">A3C89_01130</name>
</gene>
<keyword evidence="1" id="KW-1133">Transmembrane helix</keyword>
<dbReference type="Proteomes" id="UP000178794">
    <property type="component" value="Unassembled WGS sequence"/>
</dbReference>
<dbReference type="AlphaFoldDB" id="A0A1F6DDQ6"/>
<dbReference type="EMBL" id="MFLF01000014">
    <property type="protein sequence ID" value="OGG59545.1"/>
    <property type="molecule type" value="Genomic_DNA"/>
</dbReference>
<feature type="transmembrane region" description="Helical" evidence="1">
    <location>
        <begin position="29"/>
        <end position="50"/>
    </location>
</feature>
<accession>A0A1F6DDQ6</accession>
<keyword evidence="1" id="KW-0812">Transmembrane</keyword>
<evidence type="ECO:0000256" key="1">
    <source>
        <dbReference type="SAM" id="Phobius"/>
    </source>
</evidence>
<evidence type="ECO:0000313" key="3">
    <source>
        <dbReference type="Proteomes" id="UP000178794"/>
    </source>
</evidence>
<reference evidence="2 3" key="1">
    <citation type="journal article" date="2016" name="Nat. Commun.">
        <title>Thousands of microbial genomes shed light on interconnected biogeochemical processes in an aquifer system.</title>
        <authorList>
            <person name="Anantharaman K."/>
            <person name="Brown C.T."/>
            <person name="Hug L.A."/>
            <person name="Sharon I."/>
            <person name="Castelle C.J."/>
            <person name="Probst A.J."/>
            <person name="Thomas B.C."/>
            <person name="Singh A."/>
            <person name="Wilkins M.J."/>
            <person name="Karaoz U."/>
            <person name="Brodie E.L."/>
            <person name="Williams K.H."/>
            <person name="Hubbard S.S."/>
            <person name="Banfield J.F."/>
        </authorList>
    </citation>
    <scope>NUCLEOTIDE SEQUENCE [LARGE SCALE GENOMIC DNA]</scope>
</reference>
<keyword evidence="1" id="KW-0472">Membrane</keyword>